<dbReference type="Gene3D" id="2.30.60.10">
    <property type="entry name" value="Cyanovirin-N"/>
    <property type="match status" value="1"/>
</dbReference>
<evidence type="ECO:0000313" key="3">
    <source>
        <dbReference type="Proteomes" id="UP000325672"/>
    </source>
</evidence>
<dbReference type="Pfam" id="PF08881">
    <property type="entry name" value="CVNH"/>
    <property type="match status" value="1"/>
</dbReference>
<dbReference type="InterPro" id="IPR036673">
    <property type="entry name" value="Cyanovirin-N_sf"/>
</dbReference>
<dbReference type="SUPFAM" id="SSF51322">
    <property type="entry name" value="Cyanovirin-N"/>
    <property type="match status" value="1"/>
</dbReference>
<keyword evidence="3" id="KW-1185">Reference proteome</keyword>
<dbReference type="RefSeq" id="XP_031913522.1">
    <property type="nucleotide sequence ID" value="XM_032059940.1"/>
</dbReference>
<dbReference type="EMBL" id="ML743577">
    <property type="protein sequence ID" value="KAE8137459.1"/>
    <property type="molecule type" value="Genomic_DNA"/>
</dbReference>
<dbReference type="InterPro" id="IPR011058">
    <property type="entry name" value="Cyanovirin-N"/>
</dbReference>
<reference evidence="2 3" key="1">
    <citation type="submission" date="2019-04" db="EMBL/GenBank/DDBJ databases">
        <title>Friends and foes A comparative genomics study of 23 Aspergillus species from section Flavi.</title>
        <authorList>
            <consortium name="DOE Joint Genome Institute"/>
            <person name="Kjaerbolling I."/>
            <person name="Vesth T."/>
            <person name="Frisvad J.C."/>
            <person name="Nybo J.L."/>
            <person name="Theobald S."/>
            <person name="Kildgaard S."/>
            <person name="Isbrandt T."/>
            <person name="Kuo A."/>
            <person name="Sato A."/>
            <person name="Lyhne E.K."/>
            <person name="Kogle M.E."/>
            <person name="Wiebenga A."/>
            <person name="Kun R.S."/>
            <person name="Lubbers R.J."/>
            <person name="Makela M.R."/>
            <person name="Barry K."/>
            <person name="Chovatia M."/>
            <person name="Clum A."/>
            <person name="Daum C."/>
            <person name="Haridas S."/>
            <person name="He G."/>
            <person name="LaButti K."/>
            <person name="Lipzen A."/>
            <person name="Mondo S."/>
            <person name="Riley R."/>
            <person name="Salamov A."/>
            <person name="Simmons B.A."/>
            <person name="Magnuson J.K."/>
            <person name="Henrissat B."/>
            <person name="Mortensen U.H."/>
            <person name="Larsen T.O."/>
            <person name="Devries R.P."/>
            <person name="Grigoriev I.V."/>
            <person name="Machida M."/>
            <person name="Baker S.E."/>
            <person name="Andersen M.R."/>
        </authorList>
    </citation>
    <scope>NUCLEOTIDE SEQUENCE [LARGE SCALE GENOMIC DNA]</scope>
    <source>
        <strain evidence="2 3">CBS 117625</strain>
    </source>
</reference>
<accession>A0A5N6SUE5</accession>
<evidence type="ECO:0000313" key="2">
    <source>
        <dbReference type="EMBL" id="KAE8137459.1"/>
    </source>
</evidence>
<name>A0A5N6SUE5_ASPPS</name>
<dbReference type="Proteomes" id="UP000325672">
    <property type="component" value="Unassembled WGS sequence"/>
</dbReference>
<feature type="domain" description="Cyanovirin-N" evidence="1">
    <location>
        <begin position="99"/>
        <end position="201"/>
    </location>
</feature>
<dbReference type="GeneID" id="43644150"/>
<gene>
    <name evidence="2" type="ORF">BDV38DRAFT_283006</name>
</gene>
<protein>
    <submittedName>
        <fullName evidence="2">CVNH domain-containing protein</fullName>
    </submittedName>
</protein>
<dbReference type="AlphaFoldDB" id="A0A5N6SUE5"/>
<organism evidence="2 3">
    <name type="scientific">Aspergillus pseudotamarii</name>
    <dbReference type="NCBI Taxonomy" id="132259"/>
    <lineage>
        <taxon>Eukaryota</taxon>
        <taxon>Fungi</taxon>
        <taxon>Dikarya</taxon>
        <taxon>Ascomycota</taxon>
        <taxon>Pezizomycotina</taxon>
        <taxon>Eurotiomycetes</taxon>
        <taxon>Eurotiomycetidae</taxon>
        <taxon>Eurotiales</taxon>
        <taxon>Aspergillaceae</taxon>
        <taxon>Aspergillus</taxon>
        <taxon>Aspergillus subgen. Circumdati</taxon>
    </lineage>
</organism>
<evidence type="ECO:0000259" key="1">
    <source>
        <dbReference type="Pfam" id="PF08881"/>
    </source>
</evidence>
<sequence>MEYPSLKVPAPEMKGKRTKTYFRGRATNQRLHVRGSSDINNLNEQPPDLSELISSLYPPLLIDSPINMQLPQTITLLALLASASAHAIRRDESEPKADFSKTCDKITVPKGGNHLEAECTRSNGEKKKSSLDLNFCIRTTYGGMEPHANGHFWGNPGCTGCQVLKESPNTLQCVCMTSQLGAFKKAELDLDIMVWNNDGIMQCYDRRADAI</sequence>
<dbReference type="OrthoDB" id="2947935at2759"/>
<proteinExistence type="predicted"/>